<dbReference type="PANTHER" id="PTHR19959">
    <property type="entry name" value="KINESIN LIGHT CHAIN"/>
    <property type="match status" value="1"/>
</dbReference>
<accession>A0A6S7K0Q8</accession>
<dbReference type="AlphaFoldDB" id="A0A6S7K0Q8"/>
<protein>
    <submittedName>
        <fullName evidence="1">PREDICTED: LOW QUALITY PROTEIN: uncharacterized protein LOC109472390</fullName>
    </submittedName>
</protein>
<dbReference type="InterPro" id="IPR019734">
    <property type="entry name" value="TPR_rpt"/>
</dbReference>
<dbReference type="SUPFAM" id="SSF48452">
    <property type="entry name" value="TPR-like"/>
    <property type="match status" value="3"/>
</dbReference>
<sequence length="716" mass="81979">MSRATLLHGHQGLLDEYNERVAEKLNTKSSSTEGTLSRTVGFIRGIHQMMIDIVDYNPYDSYLGSHLTVGGLFHAKKEFYRLISLLLSDLGLIFDIRSPSPWQIISELHTRGIFGESESESVKVCLSIANEIRLKTYFASNKQTELLSPIPQYVNATEQFADVPIFRYFHEHILVHLLSISCDMHKRCQKFSRKYLKQDEIDASIFESPFAPSSNATQMGLLYYRLQSSSKALEWLASESKDSSYYPNSLYSLGVIYYGNGEFKKSAECFQQALDAHYTNEDMSSLNVVACFYNLAIVLKELRQYEMSRHRLMQAISKHDEVYGERSQTLILGLIMHGLGLLDAFFGDFTSCIEVYQKVEQLYNRLGCVPDIYVLYLNLNMAQVLSKLDQYEQSIEYIKRAMDLSHQVFGEHSVNSHLAQTYAIAATVYELGNFNDEALSFFKRSLELFQIMFPENANLVPDPLPCLTHMDNLESALEYARTLYRGKPHIMLAKILYNLAWAFYSEKSLEYFREAKEIMDLILGPNHAHLITLDILNGMGTIYKDVCGNFAKAHHCFEDALSMNSVIYGEYSANDETAKIYDNIASAAEKIGNVSQAKEYYTEAVKIWEKIPITKMTCERFVLSLYSLSALCEAHGEQDEAFKYLAEAREVAKDGGCKNWKVVIILVYLYFEYIKMESFESFETSVMCCLEAREMAMNLPKNYSVPSWLIEFLHIS</sequence>
<evidence type="ECO:0000313" key="1">
    <source>
        <dbReference type="EMBL" id="CAB4037787.1"/>
    </source>
</evidence>
<name>A0A6S7K0Q8_PARCT</name>
<dbReference type="Pfam" id="PF13181">
    <property type="entry name" value="TPR_8"/>
    <property type="match status" value="2"/>
</dbReference>
<evidence type="ECO:0000313" key="2">
    <source>
        <dbReference type="Proteomes" id="UP001152795"/>
    </source>
</evidence>
<gene>
    <name evidence="1" type="ORF">PACLA_8A000066</name>
</gene>
<dbReference type="InterPro" id="IPR011990">
    <property type="entry name" value="TPR-like_helical_dom_sf"/>
</dbReference>
<dbReference type="Pfam" id="PF13424">
    <property type="entry name" value="TPR_12"/>
    <property type="match status" value="1"/>
</dbReference>
<dbReference type="SMART" id="SM00028">
    <property type="entry name" value="TPR"/>
    <property type="match status" value="6"/>
</dbReference>
<dbReference type="Proteomes" id="UP001152795">
    <property type="component" value="Unassembled WGS sequence"/>
</dbReference>
<reference evidence="1" key="1">
    <citation type="submission" date="2020-04" db="EMBL/GenBank/DDBJ databases">
        <authorList>
            <person name="Alioto T."/>
            <person name="Alioto T."/>
            <person name="Gomez Garrido J."/>
        </authorList>
    </citation>
    <scope>NUCLEOTIDE SEQUENCE</scope>
    <source>
        <strain evidence="1">A484AB</strain>
    </source>
</reference>
<dbReference type="Gene3D" id="1.25.40.10">
    <property type="entry name" value="Tetratricopeptide repeat domain"/>
    <property type="match status" value="4"/>
</dbReference>
<proteinExistence type="predicted"/>
<dbReference type="EMBL" id="CACRXK020023465">
    <property type="protein sequence ID" value="CAB4037787.1"/>
    <property type="molecule type" value="Genomic_DNA"/>
</dbReference>
<dbReference type="PROSITE" id="PS50005">
    <property type="entry name" value="TPR"/>
    <property type="match status" value="1"/>
</dbReference>
<comment type="caution">
    <text evidence="1">The sequence shown here is derived from an EMBL/GenBank/DDBJ whole genome shotgun (WGS) entry which is preliminary data.</text>
</comment>
<dbReference type="PANTHER" id="PTHR19959:SF119">
    <property type="entry name" value="FUNGAL LIPASE-LIKE DOMAIN-CONTAINING PROTEIN"/>
    <property type="match status" value="1"/>
</dbReference>
<keyword evidence="2" id="KW-1185">Reference proteome</keyword>
<organism evidence="1 2">
    <name type="scientific">Paramuricea clavata</name>
    <name type="common">Red gorgonian</name>
    <name type="synonym">Violescent sea-whip</name>
    <dbReference type="NCBI Taxonomy" id="317549"/>
    <lineage>
        <taxon>Eukaryota</taxon>
        <taxon>Metazoa</taxon>
        <taxon>Cnidaria</taxon>
        <taxon>Anthozoa</taxon>
        <taxon>Octocorallia</taxon>
        <taxon>Malacalcyonacea</taxon>
        <taxon>Plexauridae</taxon>
        <taxon>Paramuricea</taxon>
    </lineage>
</organism>
<dbReference type="OrthoDB" id="1667894at2759"/>